<evidence type="ECO:0000259" key="2">
    <source>
        <dbReference type="PROSITE" id="PS51762"/>
    </source>
</evidence>
<evidence type="ECO:0000313" key="3">
    <source>
        <dbReference type="EMBL" id="GAA0858597.1"/>
    </source>
</evidence>
<keyword evidence="4" id="KW-1185">Reference proteome</keyword>
<dbReference type="CDD" id="cd08023">
    <property type="entry name" value="GH16_laminarinase_like"/>
    <property type="match status" value="1"/>
</dbReference>
<proteinExistence type="inferred from homology"/>
<dbReference type="InterPro" id="IPR000757">
    <property type="entry name" value="Beta-glucanase-like"/>
</dbReference>
<dbReference type="PANTHER" id="PTHR10963:SF55">
    <property type="entry name" value="GLYCOSIDE HYDROLASE FAMILY 16 PROTEIN"/>
    <property type="match status" value="1"/>
</dbReference>
<dbReference type="Gene3D" id="2.60.120.430">
    <property type="entry name" value="Galactose-binding lectin"/>
    <property type="match status" value="1"/>
</dbReference>
<dbReference type="Gene3D" id="2.60.120.200">
    <property type="match status" value="1"/>
</dbReference>
<dbReference type="Pfam" id="PF00722">
    <property type="entry name" value="Glyco_hydro_16"/>
    <property type="match status" value="1"/>
</dbReference>
<comment type="similarity">
    <text evidence="1">Belongs to the glycosyl hydrolase 16 family.</text>
</comment>
<comment type="caution">
    <text evidence="3">The sequence shown here is derived from an EMBL/GenBank/DDBJ whole genome shotgun (WGS) entry which is preliminary data.</text>
</comment>
<dbReference type="EMBL" id="BAAAFD010000009">
    <property type="protein sequence ID" value="GAA0858597.1"/>
    <property type="molecule type" value="Genomic_DNA"/>
</dbReference>
<dbReference type="Proteomes" id="UP001500359">
    <property type="component" value="Unassembled WGS sequence"/>
</dbReference>
<gene>
    <name evidence="3" type="ORF">GCM10009114_28800</name>
</gene>
<feature type="domain" description="GH16" evidence="2">
    <location>
        <begin position="145"/>
        <end position="424"/>
    </location>
</feature>
<dbReference type="Pfam" id="PF11721">
    <property type="entry name" value="Malectin"/>
    <property type="match status" value="1"/>
</dbReference>
<protein>
    <recommendedName>
        <fullName evidence="2">GH16 domain-containing protein</fullName>
    </recommendedName>
</protein>
<name>A0ABN1LPA1_9ALTE</name>
<dbReference type="PANTHER" id="PTHR10963">
    <property type="entry name" value="GLYCOSYL HYDROLASE-RELATED"/>
    <property type="match status" value="1"/>
</dbReference>
<dbReference type="InterPro" id="IPR013320">
    <property type="entry name" value="ConA-like_dom_sf"/>
</dbReference>
<evidence type="ECO:0000313" key="4">
    <source>
        <dbReference type="Proteomes" id="UP001500359"/>
    </source>
</evidence>
<accession>A0ABN1LPA1</accession>
<evidence type="ECO:0000256" key="1">
    <source>
        <dbReference type="ARBA" id="ARBA00006865"/>
    </source>
</evidence>
<dbReference type="InterPro" id="IPR050546">
    <property type="entry name" value="Glycosyl_Hydrlase_16"/>
</dbReference>
<dbReference type="InterPro" id="IPR021720">
    <property type="entry name" value="Malectin_dom"/>
</dbReference>
<sequence length="424" mass="48327">MAKPKVLKDTQYQQSVVLAINVGGDEYAGFDGIRYIQDRLSTQAQKAQSDGIKGSQDPTLYKSYRVGDMELAIPLENGLYDITFKFAEPDNLDVGERLINVYAQNQPVLRNLDIRMARDGKVLSALDRTVTNVKVAEGQLQLKLASVKGQPVLHALIIRRKFNDAENWELVWQDEFDYTGKPDPTKWSHDVWPARKVNDEDQVYTDREKNVRVENGHLIIEAHKEPFGNGEYTSGRIHSLGKGDFLYGKAQVRARIPGGQGTWSAIWMLPSDPYKYSTSCEPGEDWQGSSTCDAWPNSGEIDIMEYVGFDPTTIHGTVHNKAYYWMNWEQRKGSIEVDQSVNDEFQVYSMEWGPDYIAVSMNGTPYFYYANQGEGWRAWPFDHPYHLILNLAIGGQWGRAGGPIDDRLFPVRMEVDYVRIYQAK</sequence>
<organism evidence="3 4">
    <name type="scientific">Aliiglaciecola litoralis</name>
    <dbReference type="NCBI Taxonomy" id="582857"/>
    <lineage>
        <taxon>Bacteria</taxon>
        <taxon>Pseudomonadati</taxon>
        <taxon>Pseudomonadota</taxon>
        <taxon>Gammaproteobacteria</taxon>
        <taxon>Alteromonadales</taxon>
        <taxon>Alteromonadaceae</taxon>
        <taxon>Aliiglaciecola</taxon>
    </lineage>
</organism>
<dbReference type="PROSITE" id="PS51762">
    <property type="entry name" value="GH16_2"/>
    <property type="match status" value="1"/>
</dbReference>
<reference evidence="3 4" key="1">
    <citation type="journal article" date="2019" name="Int. J. Syst. Evol. Microbiol.">
        <title>The Global Catalogue of Microorganisms (GCM) 10K type strain sequencing project: providing services to taxonomists for standard genome sequencing and annotation.</title>
        <authorList>
            <consortium name="The Broad Institute Genomics Platform"/>
            <consortium name="The Broad Institute Genome Sequencing Center for Infectious Disease"/>
            <person name="Wu L."/>
            <person name="Ma J."/>
        </authorList>
    </citation>
    <scope>NUCLEOTIDE SEQUENCE [LARGE SCALE GENOMIC DNA]</scope>
    <source>
        <strain evidence="3 4">JCM 15896</strain>
    </source>
</reference>
<dbReference type="SUPFAM" id="SSF49899">
    <property type="entry name" value="Concanavalin A-like lectins/glucanases"/>
    <property type="match status" value="1"/>
</dbReference>